<accession>A0A061CZC5</accession>
<name>A0A061CZC5_BABBI</name>
<gene>
    <name evidence="2" type="ORF">BBBOND_0102980</name>
</gene>
<feature type="transmembrane region" description="Helical" evidence="1">
    <location>
        <begin position="39"/>
        <end position="56"/>
    </location>
</feature>
<keyword evidence="1" id="KW-1133">Transmembrane helix</keyword>
<evidence type="ECO:0000313" key="3">
    <source>
        <dbReference type="Proteomes" id="UP000033188"/>
    </source>
</evidence>
<dbReference type="Proteomes" id="UP000033188">
    <property type="component" value="Chromosome 1"/>
</dbReference>
<dbReference type="AlphaFoldDB" id="A0A061CZC5"/>
<reference evidence="3" key="1">
    <citation type="journal article" date="2014" name="Nucleic Acids Res.">
        <title>The evolutionary dynamics of variant antigen genes in Babesia reveal a history of genomic innovation underlying host-parasite interaction.</title>
        <authorList>
            <person name="Jackson A.P."/>
            <person name="Otto T.D."/>
            <person name="Darby A."/>
            <person name="Ramaprasad A."/>
            <person name="Xia D."/>
            <person name="Echaide I.E."/>
            <person name="Farber M."/>
            <person name="Gahlot S."/>
            <person name="Gamble J."/>
            <person name="Gupta D."/>
            <person name="Gupta Y."/>
            <person name="Jackson L."/>
            <person name="Malandrin L."/>
            <person name="Malas T.B."/>
            <person name="Moussa E."/>
            <person name="Nair M."/>
            <person name="Reid A.J."/>
            <person name="Sanders M."/>
            <person name="Sharma J."/>
            <person name="Tracey A."/>
            <person name="Quail M.A."/>
            <person name="Weir W."/>
            <person name="Wastling J.M."/>
            <person name="Hall N."/>
            <person name="Willadsen P."/>
            <person name="Lingelbach K."/>
            <person name="Shiels B."/>
            <person name="Tait A."/>
            <person name="Berriman M."/>
            <person name="Allred D.R."/>
            <person name="Pain A."/>
        </authorList>
    </citation>
    <scope>NUCLEOTIDE SEQUENCE [LARGE SCALE GENOMIC DNA]</scope>
    <source>
        <strain evidence="3">Bond</strain>
    </source>
</reference>
<evidence type="ECO:0000313" key="2">
    <source>
        <dbReference type="EMBL" id="CDR93976.1"/>
    </source>
</evidence>
<dbReference type="RefSeq" id="XP_012766162.1">
    <property type="nucleotide sequence ID" value="XM_012910708.1"/>
</dbReference>
<sequence length="91" mass="10378">MLSHDVRSITTHRNLDKTTELRESQFVLPVDPKHRSTSLWLHGVIMLLTGMSLIVYPMSYAATLVSPCQNQQLNKLLSHSQPTFKFKNLEG</sequence>
<dbReference type="KEGG" id="bbig:BBBOND_0102980"/>
<proteinExistence type="predicted"/>
<dbReference type="GeneID" id="24562517"/>
<keyword evidence="1" id="KW-0812">Transmembrane</keyword>
<evidence type="ECO:0000256" key="1">
    <source>
        <dbReference type="SAM" id="Phobius"/>
    </source>
</evidence>
<organism evidence="2 3">
    <name type="scientific">Babesia bigemina</name>
    <dbReference type="NCBI Taxonomy" id="5866"/>
    <lineage>
        <taxon>Eukaryota</taxon>
        <taxon>Sar</taxon>
        <taxon>Alveolata</taxon>
        <taxon>Apicomplexa</taxon>
        <taxon>Aconoidasida</taxon>
        <taxon>Piroplasmida</taxon>
        <taxon>Babesiidae</taxon>
        <taxon>Babesia</taxon>
    </lineage>
</organism>
<keyword evidence="1" id="KW-0472">Membrane</keyword>
<keyword evidence="3" id="KW-1185">Reference proteome</keyword>
<protein>
    <submittedName>
        <fullName evidence="2">Uncharacterized protein</fullName>
    </submittedName>
</protein>
<dbReference type="EMBL" id="LK391707">
    <property type="protein sequence ID" value="CDR93976.1"/>
    <property type="molecule type" value="Genomic_DNA"/>
</dbReference>
<dbReference type="VEuPathDB" id="PiroplasmaDB:BBBOND_0102980"/>